<reference evidence="3 4" key="1">
    <citation type="submission" date="2018-10" db="EMBL/GenBank/DDBJ databases">
        <title>The complete genome of Acinetobacter wuhouensis strain WCHAW010062.</title>
        <authorList>
            <person name="Hu Y."/>
            <person name="Long H."/>
            <person name="Feng Y."/>
            <person name="Zong Z."/>
        </authorList>
    </citation>
    <scope>NUCLEOTIDE SEQUENCE [LARGE SCALE GENOMIC DNA]</scope>
    <source>
        <strain evidence="3 4">WCHAW010062</strain>
        <plasmid evidence="4">poxa653_010062</plasmid>
    </source>
</reference>
<dbReference type="InterPro" id="IPR013321">
    <property type="entry name" value="Arc_rbn_hlx_hlx"/>
</dbReference>
<dbReference type="GO" id="GO:0006355">
    <property type="term" value="P:regulation of DNA-templated transcription"/>
    <property type="evidence" value="ECO:0007669"/>
    <property type="project" value="InterPro"/>
</dbReference>
<dbReference type="GO" id="GO:0003677">
    <property type="term" value="F:DNA binding"/>
    <property type="evidence" value="ECO:0007669"/>
    <property type="project" value="UniProtKB-KW"/>
</dbReference>
<dbReference type="InterPro" id="IPR010985">
    <property type="entry name" value="Ribbon_hlx_hlx"/>
</dbReference>
<dbReference type="Proteomes" id="UP000279962">
    <property type="component" value="Plasmid pOXA653_010062"/>
</dbReference>
<geneLocation type="plasmid" evidence="4">
    <name>poxa653_010062</name>
</geneLocation>
<feature type="coiled-coil region" evidence="1">
    <location>
        <begin position="45"/>
        <end position="72"/>
    </location>
</feature>
<dbReference type="EMBL" id="CP033132">
    <property type="protein sequence ID" value="AYO52694.1"/>
    <property type="molecule type" value="Genomic_DNA"/>
</dbReference>
<keyword evidence="3" id="KW-0614">Plasmid</keyword>
<evidence type="ECO:0000256" key="1">
    <source>
        <dbReference type="SAM" id="Coils"/>
    </source>
</evidence>
<sequence length="91" mass="10761">MIKKYTQVNFRLPLDLKEEIEQSASLTGNSITAEIVERLRNSFEYDNLMLDNIELQSELINLESEKLDLLLEYQDKLCKIQDQILEELKKK</sequence>
<dbReference type="Gene3D" id="1.10.1220.10">
    <property type="entry name" value="Met repressor-like"/>
    <property type="match status" value="1"/>
</dbReference>
<keyword evidence="1" id="KW-0175">Coiled coil</keyword>
<dbReference type="InterPro" id="IPR005569">
    <property type="entry name" value="Arc_DNA-bd_dom"/>
</dbReference>
<accession>A0A3G2SXW8</accession>
<gene>
    <name evidence="3" type="ORF">CDG68_02875</name>
</gene>
<feature type="domain" description="Arc-like DNA binding" evidence="2">
    <location>
        <begin position="6"/>
        <end position="44"/>
    </location>
</feature>
<name>A0A3G2SXW8_9GAMM</name>
<dbReference type="AlphaFoldDB" id="A0A3G2SXW8"/>
<protein>
    <submittedName>
        <fullName evidence="3">Arc family DNA-binding protein</fullName>
    </submittedName>
</protein>
<evidence type="ECO:0000313" key="3">
    <source>
        <dbReference type="EMBL" id="AYO52694.1"/>
    </source>
</evidence>
<keyword evidence="3" id="KW-0238">DNA-binding</keyword>
<proteinExistence type="predicted"/>
<evidence type="ECO:0000259" key="2">
    <source>
        <dbReference type="Pfam" id="PF03869"/>
    </source>
</evidence>
<dbReference type="Pfam" id="PF03869">
    <property type="entry name" value="Arc"/>
    <property type="match status" value="1"/>
</dbReference>
<organism evidence="3 4">
    <name type="scientific">Acinetobacter wuhouensis</name>
    <dbReference type="NCBI Taxonomy" id="1879050"/>
    <lineage>
        <taxon>Bacteria</taxon>
        <taxon>Pseudomonadati</taxon>
        <taxon>Pseudomonadota</taxon>
        <taxon>Gammaproteobacteria</taxon>
        <taxon>Moraxellales</taxon>
        <taxon>Moraxellaceae</taxon>
        <taxon>Acinetobacter</taxon>
    </lineage>
</organism>
<evidence type="ECO:0000313" key="4">
    <source>
        <dbReference type="Proteomes" id="UP000279962"/>
    </source>
</evidence>
<dbReference type="RefSeq" id="WP_075911389.1">
    <property type="nucleotide sequence ID" value="NZ_CP033132.1"/>
</dbReference>
<dbReference type="SUPFAM" id="SSF47598">
    <property type="entry name" value="Ribbon-helix-helix"/>
    <property type="match status" value="1"/>
</dbReference>